<proteinExistence type="predicted"/>
<comment type="caution">
    <text evidence="3">The sequence shown here is derived from an EMBL/GenBank/DDBJ whole genome shotgun (WGS) entry which is preliminary data.</text>
</comment>
<dbReference type="GO" id="GO:0005886">
    <property type="term" value="C:plasma membrane"/>
    <property type="evidence" value="ECO:0007669"/>
    <property type="project" value="TreeGrafter"/>
</dbReference>
<keyword evidence="1" id="KW-1133">Transmembrane helix</keyword>
<dbReference type="GO" id="GO:0017004">
    <property type="term" value="P:cytochrome complex assembly"/>
    <property type="evidence" value="ECO:0007669"/>
    <property type="project" value="InterPro"/>
</dbReference>
<evidence type="ECO:0000259" key="2">
    <source>
        <dbReference type="Pfam" id="PF01578"/>
    </source>
</evidence>
<dbReference type="AlphaFoldDB" id="A0A0F9S2N5"/>
<dbReference type="PANTHER" id="PTHR38034:SF1">
    <property type="entry name" value="INNER MEMBRANE PROTEIN YPJD"/>
    <property type="match status" value="1"/>
</dbReference>
<dbReference type="GO" id="GO:0020037">
    <property type="term" value="F:heme binding"/>
    <property type="evidence" value="ECO:0007669"/>
    <property type="project" value="InterPro"/>
</dbReference>
<protein>
    <recommendedName>
        <fullName evidence="2">Cytochrome c assembly protein domain-containing protein</fullName>
    </recommendedName>
</protein>
<feature type="transmembrane region" description="Helical" evidence="1">
    <location>
        <begin position="238"/>
        <end position="261"/>
    </location>
</feature>
<feature type="transmembrane region" description="Helical" evidence="1">
    <location>
        <begin position="208"/>
        <end position="226"/>
    </location>
</feature>
<dbReference type="InterPro" id="IPR052372">
    <property type="entry name" value="YpjD/HemX"/>
</dbReference>
<reference evidence="3" key="1">
    <citation type="journal article" date="2015" name="Nature">
        <title>Complex archaea that bridge the gap between prokaryotes and eukaryotes.</title>
        <authorList>
            <person name="Spang A."/>
            <person name="Saw J.H."/>
            <person name="Jorgensen S.L."/>
            <person name="Zaremba-Niedzwiedzka K."/>
            <person name="Martijn J."/>
            <person name="Lind A.E."/>
            <person name="van Eijk R."/>
            <person name="Schleper C."/>
            <person name="Guy L."/>
            <person name="Ettema T.J."/>
        </authorList>
    </citation>
    <scope>NUCLEOTIDE SEQUENCE</scope>
</reference>
<feature type="domain" description="Cytochrome c assembly protein" evidence="2">
    <location>
        <begin position="37"/>
        <end position="260"/>
    </location>
</feature>
<evidence type="ECO:0000313" key="3">
    <source>
        <dbReference type="EMBL" id="KKN56497.1"/>
    </source>
</evidence>
<keyword evidence="1" id="KW-0812">Transmembrane</keyword>
<dbReference type="EMBL" id="LAZR01000841">
    <property type="protein sequence ID" value="KKN56497.1"/>
    <property type="molecule type" value="Genomic_DNA"/>
</dbReference>
<feature type="transmembrane region" description="Helical" evidence="1">
    <location>
        <begin position="173"/>
        <end position="196"/>
    </location>
</feature>
<feature type="transmembrane region" description="Helical" evidence="1">
    <location>
        <begin position="61"/>
        <end position="81"/>
    </location>
</feature>
<accession>A0A0F9S2N5</accession>
<dbReference type="PANTHER" id="PTHR38034">
    <property type="entry name" value="INNER MEMBRANE PROTEIN YPJD"/>
    <property type="match status" value="1"/>
</dbReference>
<feature type="transmembrane region" description="Helical" evidence="1">
    <location>
        <begin position="124"/>
        <end position="147"/>
    </location>
</feature>
<keyword evidence="1" id="KW-0472">Membrane</keyword>
<name>A0A0F9S2N5_9ZZZZ</name>
<feature type="transmembrane region" description="Helical" evidence="1">
    <location>
        <begin position="6"/>
        <end position="24"/>
    </location>
</feature>
<dbReference type="InterPro" id="IPR002541">
    <property type="entry name" value="Cyt_c_assembly"/>
</dbReference>
<feature type="transmembrane region" description="Helical" evidence="1">
    <location>
        <begin position="36"/>
        <end position="55"/>
    </location>
</feature>
<dbReference type="Pfam" id="PF01578">
    <property type="entry name" value="Cytochrom_C_asm"/>
    <property type="match status" value="1"/>
</dbReference>
<gene>
    <name evidence="3" type="ORF">LCGC14_0571890</name>
</gene>
<feature type="transmembrane region" description="Helical" evidence="1">
    <location>
        <begin position="88"/>
        <end position="104"/>
    </location>
</feature>
<sequence>MAIANSLAFLLYLSCSVILIRNFVQRNQQQSISFPIGIMTVLALIFHGADIFLTMDDGWDLSLFSTLAVASWLMALIALIIGARQKTAHPGIVIYPLVALSLILKTSVPSEPTTTLSNPALEWHILLSLAAYSLFTLAALQAIILAIQEQQLRQRHLVGLMRKLPPLQSMETTLFQLISAGFILLTLGLTAGMFFIHDIFAQHLLHKTVLSLIAWCVFATLLHGRLRYGWRGKTAIKWTLIGFIFLVFAYFGSKFVLEFLITHA</sequence>
<evidence type="ECO:0000256" key="1">
    <source>
        <dbReference type="SAM" id="Phobius"/>
    </source>
</evidence>
<organism evidence="3">
    <name type="scientific">marine sediment metagenome</name>
    <dbReference type="NCBI Taxonomy" id="412755"/>
    <lineage>
        <taxon>unclassified sequences</taxon>
        <taxon>metagenomes</taxon>
        <taxon>ecological metagenomes</taxon>
    </lineage>
</organism>